<gene>
    <name evidence="1" type="ORF">FOZ60_009082</name>
</gene>
<sequence length="642" mass="70739">MDAVKAALGEDGTFSALPESVVEEARNAIVRIGRASASDKVQSNPNTPLRPGLWRIVGELAGDGDSDLHEWLREGAPVGISRDLSPGGWFPASTTADAPADDEWRDWVESHVSASPTSCSNYRSAESDPDNTWALLKNERQAGFCSFFDNVDALCEAVGSKDIVVTKIALATKPHTSPPKFRLICDARENRSNTLVKCSERIVLPRIADAVQNVHELAEIGGWSGIECLSADFQNAFKLIPINSAERRFHICFFQGVWILFHVLMFGVKSSPLVWCRYSSAACRWGQLLYKPSEGRISCFVDDPNIAVHALSAERRTVLFALPILLWGALGLPYSHHKFQRGTNLTWIGFRFSVRSSCLRVSVPSDKLLSMLELAEKALSSGPAVCSKLLRRLCGKLCWSGQVVPFVHSLLGPLWKAVSAAEGKCRKSPSWVLVSSVRRSLLWFKCFLERAHRVAEASERLFSREYWLPSEPGPVAELVVDASPWGLGGFLSIDGSIEYYFHDTISQHDVEKFGAAVGDHRYQGLWEALALLVGVRLWRKRLPLSVSLLCRSDFRTAIGAALKLRSSSPSVNAIMAEFAWECACDMRVLSMSYSHVSGCANGIADRLSRMAAPLSSGGIPVELRGASRTVCPPRDEKFWMIA</sequence>
<proteinExistence type="predicted"/>
<dbReference type="SUPFAM" id="SSF56672">
    <property type="entry name" value="DNA/RNA polymerases"/>
    <property type="match status" value="1"/>
</dbReference>
<dbReference type="PANTHER" id="PTHR33050">
    <property type="entry name" value="REVERSE TRANSCRIPTASE DOMAIN-CONTAINING PROTEIN"/>
    <property type="match status" value="1"/>
</dbReference>
<dbReference type="EMBL" id="JABANP010000365">
    <property type="protein sequence ID" value="KAF4683471.1"/>
    <property type="molecule type" value="Genomic_DNA"/>
</dbReference>
<dbReference type="InterPro" id="IPR052055">
    <property type="entry name" value="Hepadnavirus_pol/RT"/>
</dbReference>
<protein>
    <submittedName>
        <fullName evidence="1">Uncharacterized protein</fullName>
    </submittedName>
</protein>
<dbReference type="PANTHER" id="PTHR33050:SF7">
    <property type="entry name" value="RIBONUCLEASE H"/>
    <property type="match status" value="1"/>
</dbReference>
<name>A0A7J6NK55_PEROL</name>
<organism evidence="1 2">
    <name type="scientific">Perkinsus olseni</name>
    <name type="common">Perkinsus atlanticus</name>
    <dbReference type="NCBI Taxonomy" id="32597"/>
    <lineage>
        <taxon>Eukaryota</taxon>
        <taxon>Sar</taxon>
        <taxon>Alveolata</taxon>
        <taxon>Perkinsozoa</taxon>
        <taxon>Perkinsea</taxon>
        <taxon>Perkinsida</taxon>
        <taxon>Perkinsidae</taxon>
        <taxon>Perkinsus</taxon>
    </lineage>
</organism>
<evidence type="ECO:0000313" key="2">
    <source>
        <dbReference type="Proteomes" id="UP000541610"/>
    </source>
</evidence>
<comment type="caution">
    <text evidence="1">The sequence shown here is derived from an EMBL/GenBank/DDBJ whole genome shotgun (WGS) entry which is preliminary data.</text>
</comment>
<dbReference type="OrthoDB" id="448597at2759"/>
<reference evidence="1 2" key="1">
    <citation type="submission" date="2020-04" db="EMBL/GenBank/DDBJ databases">
        <title>Perkinsus olseni comparative genomics.</title>
        <authorList>
            <person name="Bogema D.R."/>
        </authorList>
    </citation>
    <scope>NUCLEOTIDE SEQUENCE [LARGE SCALE GENOMIC DNA]</scope>
    <source>
        <strain evidence="1">00978-12</strain>
    </source>
</reference>
<accession>A0A7J6NK55</accession>
<dbReference type="Proteomes" id="UP000541610">
    <property type="component" value="Unassembled WGS sequence"/>
</dbReference>
<dbReference type="AlphaFoldDB" id="A0A7J6NK55"/>
<evidence type="ECO:0000313" key="1">
    <source>
        <dbReference type="EMBL" id="KAF4683471.1"/>
    </source>
</evidence>
<dbReference type="InterPro" id="IPR043502">
    <property type="entry name" value="DNA/RNA_pol_sf"/>
</dbReference>